<dbReference type="PIRSF" id="PIRSF005813">
    <property type="entry name" value="MSH2"/>
    <property type="match status" value="1"/>
</dbReference>
<keyword evidence="4 9" id="KW-0227">DNA damage</keyword>
<dbReference type="AlphaFoldDB" id="G1BGJ9"/>
<evidence type="ECO:0000256" key="3">
    <source>
        <dbReference type="ARBA" id="ARBA00022741"/>
    </source>
</evidence>
<evidence type="ECO:0000256" key="1">
    <source>
        <dbReference type="ARBA" id="ARBA00004123"/>
    </source>
</evidence>
<dbReference type="Pfam" id="PF05190">
    <property type="entry name" value="MutS_IV"/>
    <property type="match status" value="1"/>
</dbReference>
<dbReference type="GO" id="GO:0032301">
    <property type="term" value="C:MutSalpha complex"/>
    <property type="evidence" value="ECO:0007669"/>
    <property type="project" value="TreeGrafter"/>
</dbReference>
<dbReference type="OrthoDB" id="295033at2759"/>
<evidence type="ECO:0000256" key="9">
    <source>
        <dbReference type="RuleBase" id="RU003756"/>
    </source>
</evidence>
<dbReference type="Gene3D" id="3.30.420.110">
    <property type="entry name" value="MutS, connector domain"/>
    <property type="match status" value="1"/>
</dbReference>
<dbReference type="Pfam" id="PF05188">
    <property type="entry name" value="MutS_II"/>
    <property type="match status" value="1"/>
</dbReference>
<dbReference type="InterPro" id="IPR036187">
    <property type="entry name" value="DNA_mismatch_repair_MutS_sf"/>
</dbReference>
<organism evidence="11">
    <name type="scientific">Schmidtea mediterranea</name>
    <name type="common">Freshwater planarian flatworm</name>
    <dbReference type="NCBI Taxonomy" id="79327"/>
    <lineage>
        <taxon>Eukaryota</taxon>
        <taxon>Metazoa</taxon>
        <taxon>Spiralia</taxon>
        <taxon>Lophotrochozoa</taxon>
        <taxon>Platyhelminthes</taxon>
        <taxon>Rhabditophora</taxon>
        <taxon>Seriata</taxon>
        <taxon>Tricladida</taxon>
        <taxon>Continenticola</taxon>
        <taxon>Geoplanoidea</taxon>
        <taxon>Dugesiidae</taxon>
        <taxon>Schmidtea</taxon>
    </lineage>
</organism>
<dbReference type="InterPro" id="IPR007860">
    <property type="entry name" value="DNA_mmatch_repair_MutS_con_dom"/>
</dbReference>
<dbReference type="InterPro" id="IPR045076">
    <property type="entry name" value="MutS"/>
</dbReference>
<keyword evidence="7 9" id="KW-0234">DNA repair</keyword>
<dbReference type="Gene3D" id="3.40.50.300">
    <property type="entry name" value="P-loop containing nucleotide triphosphate hydrolases"/>
    <property type="match status" value="1"/>
</dbReference>
<evidence type="ECO:0000259" key="10">
    <source>
        <dbReference type="PROSITE" id="PS00486"/>
    </source>
</evidence>
<dbReference type="GO" id="GO:0030983">
    <property type="term" value="F:mismatched DNA binding"/>
    <property type="evidence" value="ECO:0007669"/>
    <property type="project" value="InterPro"/>
</dbReference>
<dbReference type="Gene3D" id="1.10.1420.10">
    <property type="match status" value="2"/>
</dbReference>
<evidence type="ECO:0000256" key="5">
    <source>
        <dbReference type="ARBA" id="ARBA00022840"/>
    </source>
</evidence>
<comment type="similarity">
    <text evidence="2 9">Belongs to the DNA mismatch repair MutS family.</text>
</comment>
<dbReference type="GO" id="GO:0006298">
    <property type="term" value="P:mismatch repair"/>
    <property type="evidence" value="ECO:0007669"/>
    <property type="project" value="InterPro"/>
</dbReference>
<accession>G1BGJ9</accession>
<evidence type="ECO:0000256" key="2">
    <source>
        <dbReference type="ARBA" id="ARBA00006271"/>
    </source>
</evidence>
<dbReference type="InterPro" id="IPR007695">
    <property type="entry name" value="DNA_mismatch_repair_MutS-lik_N"/>
</dbReference>
<dbReference type="InterPro" id="IPR011184">
    <property type="entry name" value="DNA_mismatch_repair_Msh2"/>
</dbReference>
<dbReference type="PROSITE" id="PS00486">
    <property type="entry name" value="DNA_MISMATCH_REPAIR_2"/>
    <property type="match status" value="1"/>
</dbReference>
<dbReference type="InterPro" id="IPR016151">
    <property type="entry name" value="DNA_mismatch_repair_MutS_N"/>
</dbReference>
<feature type="domain" description="DNA mismatch repair proteins mutS family" evidence="10">
    <location>
        <begin position="729"/>
        <end position="745"/>
    </location>
</feature>
<sequence length="884" mass="100841">MDELTNSFSLFWNSLGDKPNSTIRFFDRQDYYTVHFEDAEMLARSYYKSMEILKYFRRDSVSSPYINISKSNSDGVFKYLLIANQYKVEVYSNNKSHDSWDLDFVATPGNLEKYQDILFKDVELVSSNSLLGLNIKRINDDYRIFLGFCDLDNGIFMIGGFEESFTGYEQLANLSSALFQLNCRECLIPNDTRPELLAVKNAVQSAGLLVTEVKKSFFSSENVMNSILKLICKTKLNNENTVLKLVDTEGAETIGCLGSVITYLDLANDESFFNFFDVQTFKLDNYMRVGEQCSRALNILPSPNDLRKHDSLYGLLNCCRTASGERLLLQWIKQPLMDVNLINNRLDIVESLINDNKLRGCLYEENLRRIPDLQRITRRLQRNKGNLQDIYKLYVALRQASDMLNLLNEHNGPYKCIIQSELSSVIQEILKDTENFIQMFTSFFDFEAVKNHEFKVKCDVDESLKECENSMITLKSQMETESSRVSDKLGIESTKQLKFESSNSLGYYMRVSRKDENVLRNKSFISIIETLKDGVKFHSTQMTLMNESYLQHRRDYEEYERSIIEEIMKITNKYVGSLHQLSSIIAKLDVLCSLATMVCGAPGTYARPKVVDDCKTRVFKVKNCRHPLVEMQNNMSYIANDISFDESRTFQIITGPNMGGKSTYIRSIGLISVMAQIGSFVPCDGAEISIFDRIMTRIGAGDCQLTGVSTFMAEMLDISWILKTATSKSLIIIDELGRGTSTFDGFGLAWSISEHIATELKAFSAFATHFHELTDLSKIHCNVNNLHVTAQTIGNELIFMYKVEEGPAVRSYGIEVAKASGLPDESIKLAKLKLSEYENLMEWDSNHSEKLAATRNALMEFCLKDLVKDSIDFPVFVKMLRDKL</sequence>
<dbReference type="GO" id="GO:0006312">
    <property type="term" value="P:mitotic recombination"/>
    <property type="evidence" value="ECO:0007669"/>
    <property type="project" value="TreeGrafter"/>
</dbReference>
<protein>
    <submittedName>
        <fullName evidence="11">Msh2</fullName>
    </submittedName>
</protein>
<dbReference type="InterPro" id="IPR000432">
    <property type="entry name" value="DNA_mismatch_repair_MutS_C"/>
</dbReference>
<dbReference type="PANTHER" id="PTHR11361">
    <property type="entry name" value="DNA MISMATCH REPAIR PROTEIN MUTS FAMILY MEMBER"/>
    <property type="match status" value="1"/>
</dbReference>
<dbReference type="SMART" id="SM00533">
    <property type="entry name" value="MUTSd"/>
    <property type="match status" value="1"/>
</dbReference>
<dbReference type="GO" id="GO:0140664">
    <property type="term" value="F:ATP-dependent DNA damage sensor activity"/>
    <property type="evidence" value="ECO:0007669"/>
    <property type="project" value="InterPro"/>
</dbReference>
<dbReference type="Pfam" id="PF05192">
    <property type="entry name" value="MutS_III"/>
    <property type="match status" value="1"/>
</dbReference>
<dbReference type="SUPFAM" id="SSF52540">
    <property type="entry name" value="P-loop containing nucleoside triphosphate hydrolases"/>
    <property type="match status" value="1"/>
</dbReference>
<keyword evidence="3 9" id="KW-0547">Nucleotide-binding</keyword>
<dbReference type="Pfam" id="PF01624">
    <property type="entry name" value="MutS_I"/>
    <property type="match status" value="1"/>
</dbReference>
<dbReference type="SUPFAM" id="SSF48334">
    <property type="entry name" value="DNA repair protein MutS, domain III"/>
    <property type="match status" value="1"/>
</dbReference>
<comment type="subcellular location">
    <subcellularLocation>
        <location evidence="1">Nucleus</location>
    </subcellularLocation>
</comment>
<dbReference type="NCBIfam" id="NF003810">
    <property type="entry name" value="PRK05399.1"/>
    <property type="match status" value="1"/>
</dbReference>
<keyword evidence="6 9" id="KW-0238">DNA-binding</keyword>
<dbReference type="SMART" id="SM00534">
    <property type="entry name" value="MUTSac"/>
    <property type="match status" value="1"/>
</dbReference>
<keyword evidence="5" id="KW-0067">ATP-binding</keyword>
<feature type="non-terminal residue" evidence="11">
    <location>
        <position position="884"/>
    </location>
</feature>
<dbReference type="InterPro" id="IPR007861">
    <property type="entry name" value="DNA_mismatch_repair_MutS_clamp"/>
</dbReference>
<evidence type="ECO:0000313" key="11">
    <source>
        <dbReference type="EMBL" id="AEK64794.1"/>
    </source>
</evidence>
<name>G1BGJ9_SCHMD</name>
<evidence type="ECO:0000256" key="7">
    <source>
        <dbReference type="ARBA" id="ARBA00023204"/>
    </source>
</evidence>
<dbReference type="InterPro" id="IPR007696">
    <property type="entry name" value="DNA_mismatch_repair_MutS_core"/>
</dbReference>
<keyword evidence="8" id="KW-0539">Nucleus</keyword>
<evidence type="ECO:0000256" key="8">
    <source>
        <dbReference type="ARBA" id="ARBA00023242"/>
    </source>
</evidence>
<dbReference type="Pfam" id="PF00488">
    <property type="entry name" value="MutS_V"/>
    <property type="match status" value="1"/>
</dbReference>
<reference evidence="11" key="1">
    <citation type="journal article" date="2011" name="PLoS ONE">
        <title>Loss of DNA mismatch repair imparts a selective advantage in planarian adult stem cells.</title>
        <authorList>
            <person name="Hollenbach J.P."/>
            <person name="Resch A.M."/>
            <person name="Palakodeti D."/>
            <person name="Graveley B.R."/>
            <person name="Heinen C.D."/>
        </authorList>
    </citation>
    <scope>NUCLEOTIDE SEQUENCE</scope>
</reference>
<evidence type="ECO:0000256" key="6">
    <source>
        <dbReference type="ARBA" id="ARBA00023125"/>
    </source>
</evidence>
<gene>
    <name evidence="11" type="primary">msh2</name>
</gene>
<dbReference type="InterPro" id="IPR027417">
    <property type="entry name" value="P-loop_NTPase"/>
</dbReference>
<dbReference type="Gene3D" id="3.40.1170.10">
    <property type="entry name" value="DNA repair protein MutS, domain I"/>
    <property type="match status" value="1"/>
</dbReference>
<dbReference type="PANTHER" id="PTHR11361:SF35">
    <property type="entry name" value="DNA MISMATCH REPAIR PROTEIN MSH2"/>
    <property type="match status" value="1"/>
</dbReference>
<proteinExistence type="evidence at transcript level"/>
<comment type="function">
    <text evidence="9">Component of the post-replicative DNA mismatch repair system (MMR).</text>
</comment>
<dbReference type="InterPro" id="IPR036678">
    <property type="entry name" value="MutS_con_dom_sf"/>
</dbReference>
<dbReference type="GO" id="GO:0005524">
    <property type="term" value="F:ATP binding"/>
    <property type="evidence" value="ECO:0007669"/>
    <property type="project" value="UniProtKB-KW"/>
</dbReference>
<dbReference type="FunFam" id="3.40.50.300:FF:005021">
    <property type="entry name" value="Predicted protein"/>
    <property type="match status" value="1"/>
</dbReference>
<dbReference type="EMBL" id="JF511467">
    <property type="protein sequence ID" value="AEK64794.1"/>
    <property type="molecule type" value="mRNA"/>
</dbReference>
<evidence type="ECO:0000256" key="4">
    <source>
        <dbReference type="ARBA" id="ARBA00022763"/>
    </source>
</evidence>